<evidence type="ECO:0000256" key="1">
    <source>
        <dbReference type="SAM" id="MobiDB-lite"/>
    </source>
</evidence>
<feature type="compositionally biased region" description="Basic and acidic residues" evidence="1">
    <location>
        <begin position="1"/>
        <end position="17"/>
    </location>
</feature>
<dbReference type="Proteomes" id="UP000824041">
    <property type="component" value="Unassembled WGS sequence"/>
</dbReference>
<evidence type="ECO:0000313" key="3">
    <source>
        <dbReference type="Proteomes" id="UP000824041"/>
    </source>
</evidence>
<comment type="caution">
    <text evidence="2">The sequence shown here is derived from an EMBL/GenBank/DDBJ whole genome shotgun (WGS) entry which is preliminary data.</text>
</comment>
<feature type="region of interest" description="Disordered" evidence="1">
    <location>
        <begin position="1"/>
        <end position="24"/>
    </location>
</feature>
<reference evidence="2" key="2">
    <citation type="submission" date="2021-04" db="EMBL/GenBank/DDBJ databases">
        <authorList>
            <person name="Gilroy R."/>
        </authorList>
    </citation>
    <scope>NUCLEOTIDE SEQUENCE</scope>
    <source>
        <strain evidence="2">14324</strain>
    </source>
</reference>
<organism evidence="2 3">
    <name type="scientific">Candidatus Blautia faecigallinarum</name>
    <dbReference type="NCBI Taxonomy" id="2838488"/>
    <lineage>
        <taxon>Bacteria</taxon>
        <taxon>Bacillati</taxon>
        <taxon>Bacillota</taxon>
        <taxon>Clostridia</taxon>
        <taxon>Lachnospirales</taxon>
        <taxon>Lachnospiraceae</taxon>
        <taxon>Blautia</taxon>
    </lineage>
</organism>
<dbReference type="EMBL" id="DXBU01000056">
    <property type="protein sequence ID" value="HIZ21991.1"/>
    <property type="molecule type" value="Genomic_DNA"/>
</dbReference>
<sequence length="72" mass="8590">MSKTKDEKKLGKEKESMEQQFDSPELFMNDLQKQGILRLTVQIEQLQSKRKEEFFSSLSEVMDLLWETLCLF</sequence>
<feature type="non-terminal residue" evidence="2">
    <location>
        <position position="72"/>
    </location>
</feature>
<accession>A0A9D2ISV7</accession>
<dbReference type="AlphaFoldDB" id="A0A9D2ISV7"/>
<protein>
    <submittedName>
        <fullName evidence="2">Uncharacterized protein</fullName>
    </submittedName>
</protein>
<proteinExistence type="predicted"/>
<reference evidence="2" key="1">
    <citation type="journal article" date="2021" name="PeerJ">
        <title>Extensive microbial diversity within the chicken gut microbiome revealed by metagenomics and culture.</title>
        <authorList>
            <person name="Gilroy R."/>
            <person name="Ravi A."/>
            <person name="Getino M."/>
            <person name="Pursley I."/>
            <person name="Horton D.L."/>
            <person name="Alikhan N.F."/>
            <person name="Baker D."/>
            <person name="Gharbi K."/>
            <person name="Hall N."/>
            <person name="Watson M."/>
            <person name="Adriaenssens E.M."/>
            <person name="Foster-Nyarko E."/>
            <person name="Jarju S."/>
            <person name="Secka A."/>
            <person name="Antonio M."/>
            <person name="Oren A."/>
            <person name="Chaudhuri R.R."/>
            <person name="La Ragione R."/>
            <person name="Hildebrand F."/>
            <person name="Pallen M.J."/>
        </authorList>
    </citation>
    <scope>NUCLEOTIDE SEQUENCE</scope>
    <source>
        <strain evidence="2">14324</strain>
    </source>
</reference>
<name>A0A9D2ISV7_9FIRM</name>
<evidence type="ECO:0000313" key="2">
    <source>
        <dbReference type="EMBL" id="HIZ21991.1"/>
    </source>
</evidence>
<gene>
    <name evidence="2" type="ORF">IAA21_04215</name>
</gene>